<keyword evidence="3" id="KW-1185">Reference proteome</keyword>
<protein>
    <recommendedName>
        <fullName evidence="4">SH3 domain-containing protein</fullName>
    </recommendedName>
</protein>
<sequence>MELKPLSNTMKTTLTVCVLALFTSLAACNSEHRSTEVDGSEATVASETGGLPADVLYATRPLMGGEVYRTASFQAVSLLRFDTTQVIQVLDTSDVMFVKARVHRDTTAYTGFVSKAILPE</sequence>
<keyword evidence="1" id="KW-0732">Signal</keyword>
<evidence type="ECO:0000313" key="2">
    <source>
        <dbReference type="EMBL" id="GGG08229.1"/>
    </source>
</evidence>
<organism evidence="2 3">
    <name type="scientific">Pontibacter amylolyticus</name>
    <dbReference type="NCBI Taxonomy" id="1424080"/>
    <lineage>
        <taxon>Bacteria</taxon>
        <taxon>Pseudomonadati</taxon>
        <taxon>Bacteroidota</taxon>
        <taxon>Cytophagia</taxon>
        <taxon>Cytophagales</taxon>
        <taxon>Hymenobacteraceae</taxon>
        <taxon>Pontibacter</taxon>
    </lineage>
</organism>
<name>A0ABQ1W2I7_9BACT</name>
<feature type="signal peptide" evidence="1">
    <location>
        <begin position="1"/>
        <end position="26"/>
    </location>
</feature>
<dbReference type="EMBL" id="BMFP01000002">
    <property type="protein sequence ID" value="GGG08229.1"/>
    <property type="molecule type" value="Genomic_DNA"/>
</dbReference>
<evidence type="ECO:0000313" key="3">
    <source>
        <dbReference type="Proteomes" id="UP000634043"/>
    </source>
</evidence>
<feature type="chain" id="PRO_5045397843" description="SH3 domain-containing protein" evidence="1">
    <location>
        <begin position="27"/>
        <end position="120"/>
    </location>
</feature>
<reference evidence="3" key="1">
    <citation type="journal article" date="2019" name="Int. J. Syst. Evol. Microbiol.">
        <title>The Global Catalogue of Microorganisms (GCM) 10K type strain sequencing project: providing services to taxonomists for standard genome sequencing and annotation.</title>
        <authorList>
            <consortium name="The Broad Institute Genomics Platform"/>
            <consortium name="The Broad Institute Genome Sequencing Center for Infectious Disease"/>
            <person name="Wu L."/>
            <person name="Ma J."/>
        </authorList>
    </citation>
    <scope>NUCLEOTIDE SEQUENCE [LARGE SCALE GENOMIC DNA]</scope>
    <source>
        <strain evidence="3">CGMCC 1.12749</strain>
    </source>
</reference>
<dbReference type="PROSITE" id="PS51257">
    <property type="entry name" value="PROKAR_LIPOPROTEIN"/>
    <property type="match status" value="1"/>
</dbReference>
<comment type="caution">
    <text evidence="2">The sequence shown here is derived from an EMBL/GenBank/DDBJ whole genome shotgun (WGS) entry which is preliminary data.</text>
</comment>
<gene>
    <name evidence="2" type="ORF">GCM10011323_10960</name>
</gene>
<evidence type="ECO:0008006" key="4">
    <source>
        <dbReference type="Google" id="ProtNLM"/>
    </source>
</evidence>
<evidence type="ECO:0000256" key="1">
    <source>
        <dbReference type="SAM" id="SignalP"/>
    </source>
</evidence>
<accession>A0ABQ1W2I7</accession>
<proteinExistence type="predicted"/>
<dbReference type="Proteomes" id="UP000634043">
    <property type="component" value="Unassembled WGS sequence"/>
</dbReference>